<dbReference type="PROSITE" id="PS51515">
    <property type="entry name" value="BIN3_SAM"/>
    <property type="match status" value="1"/>
</dbReference>
<reference evidence="9" key="1">
    <citation type="submission" date="2020-11" db="EMBL/GenBank/DDBJ databases">
        <authorList>
            <person name="Tran Van P."/>
        </authorList>
    </citation>
    <scope>NUCLEOTIDE SEQUENCE</scope>
</reference>
<dbReference type="PANTHER" id="PTHR12315:SF0">
    <property type="entry name" value="7SK SNRNA METHYLPHOSPHATE CAPPING ENZYME"/>
    <property type="match status" value="1"/>
</dbReference>
<evidence type="ECO:0000256" key="5">
    <source>
        <dbReference type="PROSITE-ProRule" id="PRU00848"/>
    </source>
</evidence>
<feature type="region of interest" description="Disordered" evidence="7">
    <location>
        <begin position="216"/>
        <end position="248"/>
    </location>
</feature>
<name>A0A7R8X920_9CRUS</name>
<dbReference type="GO" id="GO:0017069">
    <property type="term" value="F:snRNA binding"/>
    <property type="evidence" value="ECO:0007669"/>
    <property type="project" value="TreeGrafter"/>
</dbReference>
<gene>
    <name evidence="9" type="ORF">DSTB1V02_LOCUS5396</name>
</gene>
<feature type="region of interest" description="Disordered" evidence="7">
    <location>
        <begin position="509"/>
        <end position="572"/>
    </location>
</feature>
<dbReference type="GO" id="GO:0032259">
    <property type="term" value="P:methylation"/>
    <property type="evidence" value="ECO:0007669"/>
    <property type="project" value="UniProtKB-KW"/>
</dbReference>
<dbReference type="EC" id="2.1.1.-" evidence="6"/>
<dbReference type="InterPro" id="IPR039772">
    <property type="entry name" value="Bin3-like"/>
</dbReference>
<accession>A0A7R8X920</accession>
<feature type="compositionally biased region" description="Polar residues" evidence="7">
    <location>
        <begin position="556"/>
        <end position="572"/>
    </location>
</feature>
<evidence type="ECO:0000256" key="4">
    <source>
        <dbReference type="ARBA" id="ARBA00022691"/>
    </source>
</evidence>
<evidence type="ECO:0000256" key="3">
    <source>
        <dbReference type="ARBA" id="ARBA00022679"/>
    </source>
</evidence>
<feature type="region of interest" description="Disordered" evidence="7">
    <location>
        <begin position="127"/>
        <end position="165"/>
    </location>
</feature>
<evidence type="ECO:0000256" key="7">
    <source>
        <dbReference type="SAM" id="MobiDB-lite"/>
    </source>
</evidence>
<keyword evidence="10" id="KW-1185">Reference proteome</keyword>
<dbReference type="EMBL" id="CAJPEV010000877">
    <property type="protein sequence ID" value="CAG0889239.1"/>
    <property type="molecule type" value="Genomic_DNA"/>
</dbReference>
<dbReference type="CDD" id="cd02440">
    <property type="entry name" value="AdoMet_MTases"/>
    <property type="match status" value="1"/>
</dbReference>
<proteinExistence type="inferred from homology"/>
<dbReference type="GO" id="GO:0040031">
    <property type="term" value="P:snRNA modification"/>
    <property type="evidence" value="ECO:0007669"/>
    <property type="project" value="TreeGrafter"/>
</dbReference>
<evidence type="ECO:0000259" key="8">
    <source>
        <dbReference type="PROSITE" id="PS51515"/>
    </source>
</evidence>
<evidence type="ECO:0000256" key="6">
    <source>
        <dbReference type="RuleBase" id="RU367087"/>
    </source>
</evidence>
<evidence type="ECO:0000256" key="2">
    <source>
        <dbReference type="ARBA" id="ARBA00022603"/>
    </source>
</evidence>
<keyword evidence="2 6" id="KW-0489">Methyltransferase</keyword>
<dbReference type="EMBL" id="LR900394">
    <property type="protein sequence ID" value="CAD7245523.1"/>
    <property type="molecule type" value="Genomic_DNA"/>
</dbReference>
<dbReference type="InterPro" id="IPR029063">
    <property type="entry name" value="SAM-dependent_MTases_sf"/>
</dbReference>
<dbReference type="AlphaFoldDB" id="A0A7R8X920"/>
<dbReference type="PANTHER" id="PTHR12315">
    <property type="entry name" value="BICOID-INTERACTING PROTEIN RELATED"/>
    <property type="match status" value="1"/>
</dbReference>
<dbReference type="OrthoDB" id="10017101at2759"/>
<feature type="domain" description="Bin3-type SAM" evidence="8">
    <location>
        <begin position="275"/>
        <end position="509"/>
    </location>
</feature>
<organism evidence="9">
    <name type="scientific">Darwinula stevensoni</name>
    <dbReference type="NCBI Taxonomy" id="69355"/>
    <lineage>
        <taxon>Eukaryota</taxon>
        <taxon>Metazoa</taxon>
        <taxon>Ecdysozoa</taxon>
        <taxon>Arthropoda</taxon>
        <taxon>Crustacea</taxon>
        <taxon>Oligostraca</taxon>
        <taxon>Ostracoda</taxon>
        <taxon>Podocopa</taxon>
        <taxon>Podocopida</taxon>
        <taxon>Darwinulocopina</taxon>
        <taxon>Darwinuloidea</taxon>
        <taxon>Darwinulidae</taxon>
        <taxon>Darwinula</taxon>
    </lineage>
</organism>
<dbReference type="GO" id="GO:0008173">
    <property type="term" value="F:RNA methyltransferase activity"/>
    <property type="evidence" value="ECO:0007669"/>
    <property type="project" value="UniProtKB-UniRule"/>
</dbReference>
<dbReference type="InterPro" id="IPR024160">
    <property type="entry name" value="BIN3_SAM-bd_dom"/>
</dbReference>
<dbReference type="InterPro" id="IPR010675">
    <property type="entry name" value="Bin3_C"/>
</dbReference>
<protein>
    <recommendedName>
        <fullName evidence="6">RNA methyltransferase</fullName>
        <ecNumber evidence="6">2.1.1.-</ecNumber>
    </recommendedName>
</protein>
<feature type="region of interest" description="Disordered" evidence="7">
    <location>
        <begin position="1"/>
        <end position="71"/>
    </location>
</feature>
<dbReference type="Pfam" id="PF06859">
    <property type="entry name" value="Bin3"/>
    <property type="match status" value="1"/>
</dbReference>
<dbReference type="GO" id="GO:0008171">
    <property type="term" value="F:O-methyltransferase activity"/>
    <property type="evidence" value="ECO:0007669"/>
    <property type="project" value="UniProtKB-UniRule"/>
</dbReference>
<evidence type="ECO:0000313" key="10">
    <source>
        <dbReference type="Proteomes" id="UP000677054"/>
    </source>
</evidence>
<keyword evidence="3 6" id="KW-0808">Transferase</keyword>
<dbReference type="SUPFAM" id="SSF53335">
    <property type="entry name" value="S-adenosyl-L-methionine-dependent methyltransferases"/>
    <property type="match status" value="1"/>
</dbReference>
<evidence type="ECO:0000313" key="9">
    <source>
        <dbReference type="EMBL" id="CAD7245523.1"/>
    </source>
</evidence>
<feature type="compositionally biased region" description="Basic residues" evidence="7">
    <location>
        <begin position="137"/>
        <end position="151"/>
    </location>
</feature>
<dbReference type="Gene3D" id="3.40.50.150">
    <property type="entry name" value="Vaccinia Virus protein VP39"/>
    <property type="match status" value="1"/>
</dbReference>
<comment type="similarity">
    <text evidence="1 6">Belongs to the methyltransferase superfamily.</text>
</comment>
<evidence type="ECO:0000256" key="1">
    <source>
        <dbReference type="ARBA" id="ARBA00008361"/>
    </source>
</evidence>
<dbReference type="Proteomes" id="UP000677054">
    <property type="component" value="Unassembled WGS sequence"/>
</dbReference>
<sequence length="572" mass="64932">MLPEDMSSDVRLVHIKEPGKQNSKMKNLWKRQASWSTQSERSPNKRPRLRRQPWDDQALLRRGGIQPPSDFLLGGNIKDPLNLSSLQDEHVNRAANATPRCSPMTTPSHKKEEVEVLIPININDPLNLDSNYSSPNKQRKHSGRRPNKRKRPSMEFMGCDSEQPKPTIIGKRVRAMSESDVGCLRAMTCRVISKSQLSVASCIQPKPESSVIITISSAEPTDSDKPKVETPSPSCSQPKPRPQPTEPKVQPVKEVFRYGNYLRYYGKRNEKGALDVRLSCFLKDWFKGKDVLDIGCNIGHITWSIGRDYAPRKIVGIDIDNRLIKIAKKNMRHYLPPSGKPSESFPKSFVKMYGRLDAPNIPMPTKIGDDIQFPYNVSFVAGNYIGKGEEILERTKAEYDVILCLSITKWVHLNWGDQGIMRLFHRVFKHLRPGGKFILEPQPWHSYHKRKKLSLEIQETFKNLQIRPRDFPEILLKQVGFSAMESIGYPKHKSQGFERPLLMFFKDEEDKGNSSRTPTISLAASVEVDPLQAGSEHSKTTSEDGQEGLTKDANVVTRTQRLMDLQNSNDGG</sequence>
<keyword evidence="4 5" id="KW-0949">S-adenosyl-L-methionine</keyword>